<evidence type="ECO:0000256" key="1">
    <source>
        <dbReference type="ARBA" id="ARBA00005067"/>
    </source>
</evidence>
<dbReference type="SUPFAM" id="SSF51735">
    <property type="entry name" value="NAD(P)-binding Rossmann-fold domains"/>
    <property type="match status" value="1"/>
</dbReference>
<dbReference type="PANTHER" id="PTHR21363">
    <property type="entry name" value="PREPHENATE DEHYDROGENASE"/>
    <property type="match status" value="1"/>
</dbReference>
<feature type="domain" description="Prephenate/arogenate dehydrogenase" evidence="10">
    <location>
        <begin position="17"/>
        <end position="302"/>
    </location>
</feature>
<dbReference type="RefSeq" id="WP_098468792.1">
    <property type="nucleotide sequence ID" value="NZ_PDJD01000001.1"/>
</dbReference>
<keyword evidence="8" id="KW-0057">Aromatic amino acid biosynthesis</keyword>
<keyword evidence="6" id="KW-0560">Oxidoreductase</keyword>
<keyword evidence="13" id="KW-1185">Reference proteome</keyword>
<comment type="catalytic activity">
    <reaction evidence="9">
        <text>prephenate + NAD(+) = 3-(4-hydroxyphenyl)pyruvate + CO2 + NADH</text>
        <dbReference type="Rhea" id="RHEA:13869"/>
        <dbReference type="ChEBI" id="CHEBI:16526"/>
        <dbReference type="ChEBI" id="CHEBI:29934"/>
        <dbReference type="ChEBI" id="CHEBI:36242"/>
        <dbReference type="ChEBI" id="CHEBI:57540"/>
        <dbReference type="ChEBI" id="CHEBI:57945"/>
        <dbReference type="EC" id="1.3.1.12"/>
    </reaction>
</comment>
<dbReference type="InterPro" id="IPR002912">
    <property type="entry name" value="ACT_dom"/>
</dbReference>
<dbReference type="Pfam" id="PF20463">
    <property type="entry name" value="PDH_C"/>
    <property type="match status" value="1"/>
</dbReference>
<sequence length="386" mass="39137">MNPGAGLRDGAAIATAGPVRVIGTGLLGASLGLALARHGVPVQLADASPAASALARDLGAGDLVATADAMPEPALVVVAVPPDVTSDAVAEALRAHPGAVVTDVASVKAVVLAELRAQRERGDLIGSDLARYVGSHPMAGRERSGAAAADPDLFASRPWVIAPHEDSSSAAELAVRTLAVDVGGIPVRMAAGEHDEAVAVVSHVPQVVASLTASLLTDTPTEALGLAGQGLRDVTRIAASDPRLWSAILVGNAGAVAARLARVREEIDTLVAALERAAAEGPLTPGAMAAASAVVRRGNDGVARIPGKHGGVRRTYAEVTVLVPDEPGALGRLFAQVGELDVNIEDFEMEHAPRQRVGLAMLSVMPDAATALEEGLTARGWRVVVA</sequence>
<evidence type="ECO:0000313" key="12">
    <source>
        <dbReference type="EMBL" id="PFG19712.1"/>
    </source>
</evidence>
<dbReference type="GO" id="GO:0006571">
    <property type="term" value="P:tyrosine biosynthetic process"/>
    <property type="evidence" value="ECO:0007669"/>
    <property type="project" value="UniProtKB-UniPathway"/>
</dbReference>
<dbReference type="AlphaFoldDB" id="A0A2A9D183"/>
<evidence type="ECO:0000256" key="9">
    <source>
        <dbReference type="ARBA" id="ARBA00049260"/>
    </source>
</evidence>
<proteinExistence type="inferred from homology"/>
<dbReference type="GO" id="GO:0070403">
    <property type="term" value="F:NAD+ binding"/>
    <property type="evidence" value="ECO:0007669"/>
    <property type="project" value="InterPro"/>
</dbReference>
<dbReference type="SUPFAM" id="SSF48179">
    <property type="entry name" value="6-phosphogluconate dehydrogenase C-terminal domain-like"/>
    <property type="match status" value="1"/>
</dbReference>
<evidence type="ECO:0000256" key="3">
    <source>
        <dbReference type="ARBA" id="ARBA00012068"/>
    </source>
</evidence>
<dbReference type="InterPro" id="IPR008927">
    <property type="entry name" value="6-PGluconate_DH-like_C_sf"/>
</dbReference>
<dbReference type="UniPathway" id="UPA00122">
    <property type="reaction ID" value="UER00961"/>
</dbReference>
<dbReference type="NCBIfam" id="NF005111">
    <property type="entry name" value="PRK06545.2-3"/>
    <property type="match status" value="1"/>
</dbReference>
<dbReference type="PROSITE" id="PS51671">
    <property type="entry name" value="ACT"/>
    <property type="match status" value="1"/>
</dbReference>
<dbReference type="GO" id="GO:0004665">
    <property type="term" value="F:prephenate dehydrogenase (NADP+) activity"/>
    <property type="evidence" value="ECO:0007669"/>
    <property type="project" value="InterPro"/>
</dbReference>
<dbReference type="InterPro" id="IPR036291">
    <property type="entry name" value="NAD(P)-bd_dom_sf"/>
</dbReference>
<comment type="similarity">
    <text evidence="2">Belongs to the prephenate/arogenate dehydrogenase family.</text>
</comment>
<dbReference type="PANTHER" id="PTHR21363:SF0">
    <property type="entry name" value="PREPHENATE DEHYDROGENASE [NADP(+)]"/>
    <property type="match status" value="1"/>
</dbReference>
<evidence type="ECO:0000256" key="2">
    <source>
        <dbReference type="ARBA" id="ARBA00007964"/>
    </source>
</evidence>
<dbReference type="OrthoDB" id="9802008at2"/>
<dbReference type="EMBL" id="PDJD01000001">
    <property type="protein sequence ID" value="PFG19712.1"/>
    <property type="molecule type" value="Genomic_DNA"/>
</dbReference>
<keyword evidence="7" id="KW-0520">NAD</keyword>
<dbReference type="InterPro" id="IPR045865">
    <property type="entry name" value="ACT-like_dom_sf"/>
</dbReference>
<dbReference type="EC" id="1.3.1.12" evidence="3"/>
<dbReference type="CDD" id="cd02116">
    <property type="entry name" value="ACT"/>
    <property type="match status" value="1"/>
</dbReference>
<name>A0A2A9D183_9MICO</name>
<reference evidence="12 13" key="1">
    <citation type="submission" date="2017-10" db="EMBL/GenBank/DDBJ databases">
        <title>Sequencing the genomes of 1000 actinobacteria strains.</title>
        <authorList>
            <person name="Klenk H.-P."/>
        </authorList>
    </citation>
    <scope>NUCLEOTIDE SEQUENCE [LARGE SCALE GENOMIC DNA]</scope>
    <source>
        <strain evidence="12 13">DSM 21801</strain>
    </source>
</reference>
<dbReference type="Pfam" id="PF02153">
    <property type="entry name" value="PDH_N"/>
    <property type="match status" value="1"/>
</dbReference>
<dbReference type="SUPFAM" id="SSF55021">
    <property type="entry name" value="ACT-like"/>
    <property type="match status" value="1"/>
</dbReference>
<evidence type="ECO:0000259" key="10">
    <source>
        <dbReference type="PROSITE" id="PS51176"/>
    </source>
</evidence>
<dbReference type="NCBIfam" id="NF005112">
    <property type="entry name" value="PRK06545.2-4"/>
    <property type="match status" value="1"/>
</dbReference>
<dbReference type="InterPro" id="IPR046826">
    <property type="entry name" value="PDH_N"/>
</dbReference>
<dbReference type="Gene3D" id="1.10.3660.10">
    <property type="entry name" value="6-phosphogluconate dehydrogenase C-terminal like domain"/>
    <property type="match status" value="1"/>
</dbReference>
<dbReference type="InterPro" id="IPR003099">
    <property type="entry name" value="Prephen_DH"/>
</dbReference>
<evidence type="ECO:0000259" key="11">
    <source>
        <dbReference type="PROSITE" id="PS51671"/>
    </source>
</evidence>
<organism evidence="12 13">
    <name type="scientific">Serinibacter salmoneus</name>
    <dbReference type="NCBI Taxonomy" id="556530"/>
    <lineage>
        <taxon>Bacteria</taxon>
        <taxon>Bacillati</taxon>
        <taxon>Actinomycetota</taxon>
        <taxon>Actinomycetes</taxon>
        <taxon>Micrococcales</taxon>
        <taxon>Beutenbergiaceae</taxon>
        <taxon>Serinibacter</taxon>
    </lineage>
</organism>
<protein>
    <recommendedName>
        <fullName evidence="4">Prephenate dehydrogenase</fullName>
        <ecNumber evidence="3">1.3.1.12</ecNumber>
    </recommendedName>
</protein>
<dbReference type="Gene3D" id="3.30.70.260">
    <property type="match status" value="1"/>
</dbReference>
<dbReference type="InterPro" id="IPR046825">
    <property type="entry name" value="PDH_C"/>
</dbReference>
<evidence type="ECO:0000256" key="4">
    <source>
        <dbReference type="ARBA" id="ARBA00016891"/>
    </source>
</evidence>
<accession>A0A2A9D183</accession>
<evidence type="ECO:0000256" key="5">
    <source>
        <dbReference type="ARBA" id="ARBA00022498"/>
    </source>
</evidence>
<dbReference type="Proteomes" id="UP000224915">
    <property type="component" value="Unassembled WGS sequence"/>
</dbReference>
<comment type="pathway">
    <text evidence="1">Amino-acid biosynthesis; L-tyrosine biosynthesis; (4-hydroxyphenyl)pyruvate from prephenate (NAD(+) route): step 1/1.</text>
</comment>
<evidence type="ECO:0000313" key="13">
    <source>
        <dbReference type="Proteomes" id="UP000224915"/>
    </source>
</evidence>
<dbReference type="GO" id="GO:0008977">
    <property type="term" value="F:prephenate dehydrogenase (NAD+) activity"/>
    <property type="evidence" value="ECO:0007669"/>
    <property type="project" value="UniProtKB-EC"/>
</dbReference>
<gene>
    <name evidence="12" type="ORF">ATL40_1281</name>
</gene>
<keyword evidence="8" id="KW-0028">Amino-acid biosynthesis</keyword>
<feature type="domain" description="ACT" evidence="11">
    <location>
        <begin position="318"/>
        <end position="386"/>
    </location>
</feature>
<dbReference type="PROSITE" id="PS51176">
    <property type="entry name" value="PDH_ADH"/>
    <property type="match status" value="1"/>
</dbReference>
<evidence type="ECO:0000256" key="6">
    <source>
        <dbReference type="ARBA" id="ARBA00023002"/>
    </source>
</evidence>
<evidence type="ECO:0000256" key="7">
    <source>
        <dbReference type="ARBA" id="ARBA00023027"/>
    </source>
</evidence>
<keyword evidence="5" id="KW-0827">Tyrosine biosynthesis</keyword>
<comment type="caution">
    <text evidence="12">The sequence shown here is derived from an EMBL/GenBank/DDBJ whole genome shotgun (WGS) entry which is preliminary data.</text>
</comment>
<evidence type="ECO:0000256" key="8">
    <source>
        <dbReference type="ARBA" id="ARBA00023141"/>
    </source>
</evidence>
<dbReference type="InterPro" id="IPR050812">
    <property type="entry name" value="Preph/Arog_dehydrog"/>
</dbReference>
<dbReference type="Gene3D" id="3.40.50.720">
    <property type="entry name" value="NAD(P)-binding Rossmann-like Domain"/>
    <property type="match status" value="1"/>
</dbReference>